<dbReference type="Proteomes" id="UP000567179">
    <property type="component" value="Unassembled WGS sequence"/>
</dbReference>
<dbReference type="AlphaFoldDB" id="A0A8H5BLJ9"/>
<sequence length="191" mass="21065">MNTFTRSMSLCAQRTSKTTATCAQTLLHARWSQRQNFTSASSKQVFQRSLASSSSGQSVFSVLKRQTSQSTRRRSVAVAVRSLHASAVRQHLGIDRPEPGTGIKVHFNDSKGNLIKTVEANDGDDILSIAHEYDIDLEGSSSLRPVNHLPDAYHCAASLTIFLVPQRQLGTRLFFVYLRYALIWLAGALVG</sequence>
<keyword evidence="2" id="KW-1185">Reference proteome</keyword>
<proteinExistence type="predicted"/>
<evidence type="ECO:0000313" key="1">
    <source>
        <dbReference type="EMBL" id="KAF5325562.1"/>
    </source>
</evidence>
<dbReference type="OrthoDB" id="3236225at2759"/>
<comment type="caution">
    <text evidence="1">The sequence shown here is derived from an EMBL/GenBank/DDBJ whole genome shotgun (WGS) entry which is preliminary data.</text>
</comment>
<gene>
    <name evidence="1" type="ORF">D9619_009538</name>
</gene>
<organism evidence="1 2">
    <name type="scientific">Psilocybe cf. subviscida</name>
    <dbReference type="NCBI Taxonomy" id="2480587"/>
    <lineage>
        <taxon>Eukaryota</taxon>
        <taxon>Fungi</taxon>
        <taxon>Dikarya</taxon>
        <taxon>Basidiomycota</taxon>
        <taxon>Agaricomycotina</taxon>
        <taxon>Agaricomycetes</taxon>
        <taxon>Agaricomycetidae</taxon>
        <taxon>Agaricales</taxon>
        <taxon>Agaricineae</taxon>
        <taxon>Strophariaceae</taxon>
        <taxon>Psilocybe</taxon>
    </lineage>
</organism>
<name>A0A8H5BLJ9_9AGAR</name>
<accession>A0A8H5BLJ9</accession>
<evidence type="ECO:0000313" key="2">
    <source>
        <dbReference type="Proteomes" id="UP000567179"/>
    </source>
</evidence>
<dbReference type="EMBL" id="JAACJJ010000015">
    <property type="protein sequence ID" value="KAF5325562.1"/>
    <property type="molecule type" value="Genomic_DNA"/>
</dbReference>
<protein>
    <submittedName>
        <fullName evidence="1">Uncharacterized protein</fullName>
    </submittedName>
</protein>
<reference evidence="1 2" key="1">
    <citation type="journal article" date="2020" name="ISME J.">
        <title>Uncovering the hidden diversity of litter-decomposition mechanisms in mushroom-forming fungi.</title>
        <authorList>
            <person name="Floudas D."/>
            <person name="Bentzer J."/>
            <person name="Ahren D."/>
            <person name="Johansson T."/>
            <person name="Persson P."/>
            <person name="Tunlid A."/>
        </authorList>
    </citation>
    <scope>NUCLEOTIDE SEQUENCE [LARGE SCALE GENOMIC DNA]</scope>
    <source>
        <strain evidence="1 2">CBS 101986</strain>
    </source>
</reference>